<protein>
    <submittedName>
        <fullName evidence="1">Uncharacterized protein</fullName>
    </submittedName>
</protein>
<sequence length="122" mass="13076">MAAETHLPGLLDRVSAHTDVTYGDLALIGAGLLTTVTSVGLHGWASPGSTLDYTRGLTSPHDLVVRDFIAWTSHRKSLADGCEARLRAYVDESGWTEHLQHQMSEFLSGTVPESDRGSGANT</sequence>
<comment type="caution">
    <text evidence="1">The sequence shown here is derived from an EMBL/GenBank/DDBJ whole genome shotgun (WGS) entry which is preliminary data.</text>
</comment>
<reference evidence="2" key="1">
    <citation type="journal article" date="2019" name="Int. J. Syst. Evol. Microbiol.">
        <title>The Global Catalogue of Microorganisms (GCM) 10K type strain sequencing project: providing services to taxonomists for standard genome sequencing and annotation.</title>
        <authorList>
            <consortium name="The Broad Institute Genomics Platform"/>
            <consortium name="The Broad Institute Genome Sequencing Center for Infectious Disease"/>
            <person name="Wu L."/>
            <person name="Ma J."/>
        </authorList>
    </citation>
    <scope>NUCLEOTIDE SEQUENCE [LARGE SCALE GENOMIC DNA]</scope>
    <source>
        <strain evidence="2">JCM 18532</strain>
    </source>
</reference>
<evidence type="ECO:0000313" key="1">
    <source>
        <dbReference type="EMBL" id="GAA4735871.1"/>
    </source>
</evidence>
<keyword evidence="2" id="KW-1185">Reference proteome</keyword>
<name>A0ABP8YSA4_9ACTN</name>
<gene>
    <name evidence="1" type="ORF">GCM10023350_19670</name>
</gene>
<dbReference type="EMBL" id="BAABKN010000012">
    <property type="protein sequence ID" value="GAA4735871.1"/>
    <property type="molecule type" value="Genomic_DNA"/>
</dbReference>
<accession>A0ABP8YSA4</accession>
<dbReference type="Proteomes" id="UP001499882">
    <property type="component" value="Unassembled WGS sequence"/>
</dbReference>
<proteinExistence type="predicted"/>
<evidence type="ECO:0000313" key="2">
    <source>
        <dbReference type="Proteomes" id="UP001499882"/>
    </source>
</evidence>
<organism evidence="1 2">
    <name type="scientific">Nocardioides endophyticus</name>
    <dbReference type="NCBI Taxonomy" id="1353775"/>
    <lineage>
        <taxon>Bacteria</taxon>
        <taxon>Bacillati</taxon>
        <taxon>Actinomycetota</taxon>
        <taxon>Actinomycetes</taxon>
        <taxon>Propionibacteriales</taxon>
        <taxon>Nocardioidaceae</taxon>
        <taxon>Nocardioides</taxon>
    </lineage>
</organism>